<organism evidence="1 2">
    <name type="scientific">Persea americana</name>
    <name type="common">Avocado</name>
    <dbReference type="NCBI Taxonomy" id="3435"/>
    <lineage>
        <taxon>Eukaryota</taxon>
        <taxon>Viridiplantae</taxon>
        <taxon>Streptophyta</taxon>
        <taxon>Embryophyta</taxon>
        <taxon>Tracheophyta</taxon>
        <taxon>Spermatophyta</taxon>
        <taxon>Magnoliopsida</taxon>
        <taxon>Magnoliidae</taxon>
        <taxon>Laurales</taxon>
        <taxon>Lauraceae</taxon>
        <taxon>Persea</taxon>
    </lineage>
</organism>
<protein>
    <submittedName>
        <fullName evidence="1">Uncharacterized protein</fullName>
    </submittedName>
</protein>
<name>A0ACC2MG83_PERAE</name>
<keyword evidence="2" id="KW-1185">Reference proteome</keyword>
<evidence type="ECO:0000313" key="2">
    <source>
        <dbReference type="Proteomes" id="UP001234297"/>
    </source>
</evidence>
<dbReference type="EMBL" id="CM056810">
    <property type="protein sequence ID" value="KAJ8644435.1"/>
    <property type="molecule type" value="Genomic_DNA"/>
</dbReference>
<comment type="caution">
    <text evidence="1">The sequence shown here is derived from an EMBL/GenBank/DDBJ whole genome shotgun (WGS) entry which is preliminary data.</text>
</comment>
<sequence length="74" mass="8220">MEVGWPLSRRGWRDRWAGSVEVAGGCLWAAGDCRALTVCIDKEEAEEEEDGRVTVILSAGKEMEWLVGLRAEVK</sequence>
<accession>A0ACC2MG83</accession>
<reference evidence="1 2" key="1">
    <citation type="journal article" date="2022" name="Hortic Res">
        <title>A haplotype resolved chromosomal level avocado genome allows analysis of novel avocado genes.</title>
        <authorList>
            <person name="Nath O."/>
            <person name="Fletcher S.J."/>
            <person name="Hayward A."/>
            <person name="Shaw L.M."/>
            <person name="Masouleh A.K."/>
            <person name="Furtado A."/>
            <person name="Henry R.J."/>
            <person name="Mitter N."/>
        </authorList>
    </citation>
    <scope>NUCLEOTIDE SEQUENCE [LARGE SCALE GENOMIC DNA]</scope>
    <source>
        <strain evidence="2">cv. Hass</strain>
    </source>
</reference>
<dbReference type="Proteomes" id="UP001234297">
    <property type="component" value="Chromosome 2"/>
</dbReference>
<evidence type="ECO:0000313" key="1">
    <source>
        <dbReference type="EMBL" id="KAJ8644435.1"/>
    </source>
</evidence>
<gene>
    <name evidence="1" type="ORF">MRB53_006183</name>
</gene>
<proteinExistence type="predicted"/>